<evidence type="ECO:0000256" key="6">
    <source>
        <dbReference type="ARBA" id="ARBA00022840"/>
    </source>
</evidence>
<dbReference type="PROSITE" id="PS00108">
    <property type="entry name" value="PROTEIN_KINASE_ST"/>
    <property type="match status" value="1"/>
</dbReference>
<dbReference type="InterPro" id="IPR011009">
    <property type="entry name" value="Kinase-like_dom_sf"/>
</dbReference>
<keyword evidence="10" id="KW-1185">Reference proteome</keyword>
<evidence type="ECO:0000313" key="9">
    <source>
        <dbReference type="EMBL" id="MBI9113980.1"/>
    </source>
</evidence>
<dbReference type="InterPro" id="IPR017441">
    <property type="entry name" value="Protein_kinase_ATP_BS"/>
</dbReference>
<comment type="caution">
    <text evidence="9">The sequence shown here is derived from an EMBL/GenBank/DDBJ whole genome shotgun (WGS) entry which is preliminary data.</text>
</comment>
<evidence type="ECO:0000256" key="3">
    <source>
        <dbReference type="ARBA" id="ARBA00022679"/>
    </source>
</evidence>
<keyword evidence="6 7" id="KW-0067">ATP-binding</keyword>
<dbReference type="EC" id="2.7.11.1" evidence="1"/>
<organism evidence="9 10">
    <name type="scientific">Sanguibacter suaedae</name>
    <dbReference type="NCBI Taxonomy" id="2795737"/>
    <lineage>
        <taxon>Bacteria</taxon>
        <taxon>Bacillati</taxon>
        <taxon>Actinomycetota</taxon>
        <taxon>Actinomycetes</taxon>
        <taxon>Micrococcales</taxon>
        <taxon>Sanguibacteraceae</taxon>
        <taxon>Sanguibacter</taxon>
    </lineage>
</organism>
<evidence type="ECO:0000313" key="10">
    <source>
        <dbReference type="Proteomes" id="UP000602087"/>
    </source>
</evidence>
<dbReference type="InterPro" id="IPR000719">
    <property type="entry name" value="Prot_kinase_dom"/>
</dbReference>
<keyword evidence="3" id="KW-0808">Transferase</keyword>
<dbReference type="PROSITE" id="PS50011">
    <property type="entry name" value="PROTEIN_KINASE_DOM"/>
    <property type="match status" value="1"/>
</dbReference>
<reference evidence="9" key="1">
    <citation type="submission" date="2020-12" db="EMBL/GenBank/DDBJ databases">
        <title>Sanguibacter suaedae sp. nov., isolated from Suaeda aralocaspica.</title>
        <authorList>
            <person name="Ma Q."/>
        </authorList>
    </citation>
    <scope>NUCLEOTIDE SEQUENCE</scope>
    <source>
        <strain evidence="9">YZGR15</strain>
    </source>
</reference>
<gene>
    <name evidence="9" type="ORF">JAV76_02985</name>
</gene>
<evidence type="ECO:0000256" key="1">
    <source>
        <dbReference type="ARBA" id="ARBA00012513"/>
    </source>
</evidence>
<feature type="binding site" evidence="7">
    <location>
        <position position="45"/>
    </location>
    <ligand>
        <name>ATP</name>
        <dbReference type="ChEBI" id="CHEBI:30616"/>
    </ligand>
</feature>
<dbReference type="EMBL" id="JAEINH010000002">
    <property type="protein sequence ID" value="MBI9113980.1"/>
    <property type="molecule type" value="Genomic_DNA"/>
</dbReference>
<evidence type="ECO:0000256" key="4">
    <source>
        <dbReference type="ARBA" id="ARBA00022741"/>
    </source>
</evidence>
<evidence type="ECO:0000256" key="5">
    <source>
        <dbReference type="ARBA" id="ARBA00022777"/>
    </source>
</evidence>
<dbReference type="Gene3D" id="1.10.510.10">
    <property type="entry name" value="Transferase(Phosphotransferase) domain 1"/>
    <property type="match status" value="1"/>
</dbReference>
<proteinExistence type="predicted"/>
<protein>
    <recommendedName>
        <fullName evidence="1">non-specific serine/threonine protein kinase</fullName>
        <ecNumber evidence="1">2.7.11.1</ecNumber>
    </recommendedName>
</protein>
<dbReference type="Pfam" id="PF00069">
    <property type="entry name" value="Pkinase"/>
    <property type="match status" value="1"/>
</dbReference>
<feature type="domain" description="Protein kinase" evidence="8">
    <location>
        <begin position="16"/>
        <end position="279"/>
    </location>
</feature>
<dbReference type="PANTHER" id="PTHR43289:SF6">
    <property type="entry name" value="SERINE_THREONINE-PROTEIN KINASE NEKL-3"/>
    <property type="match status" value="1"/>
</dbReference>
<dbReference type="Proteomes" id="UP000602087">
    <property type="component" value="Unassembled WGS sequence"/>
</dbReference>
<keyword evidence="5 9" id="KW-0418">Kinase</keyword>
<accession>A0A934M8W3</accession>
<dbReference type="CDD" id="cd14014">
    <property type="entry name" value="STKc_PknB_like"/>
    <property type="match status" value="1"/>
</dbReference>
<keyword evidence="2 9" id="KW-0723">Serine/threonine-protein kinase</keyword>
<dbReference type="SUPFAM" id="SSF56112">
    <property type="entry name" value="Protein kinase-like (PK-like)"/>
    <property type="match status" value="1"/>
</dbReference>
<dbReference type="GO" id="GO:0005524">
    <property type="term" value="F:ATP binding"/>
    <property type="evidence" value="ECO:0007669"/>
    <property type="project" value="UniProtKB-UniRule"/>
</dbReference>
<evidence type="ECO:0000259" key="8">
    <source>
        <dbReference type="PROSITE" id="PS50011"/>
    </source>
</evidence>
<keyword evidence="4 7" id="KW-0547">Nucleotide-binding</keyword>
<dbReference type="PROSITE" id="PS00107">
    <property type="entry name" value="PROTEIN_KINASE_ATP"/>
    <property type="match status" value="1"/>
</dbReference>
<dbReference type="GO" id="GO:0004674">
    <property type="term" value="F:protein serine/threonine kinase activity"/>
    <property type="evidence" value="ECO:0007669"/>
    <property type="project" value="UniProtKB-KW"/>
</dbReference>
<dbReference type="InterPro" id="IPR008271">
    <property type="entry name" value="Ser/Thr_kinase_AS"/>
</dbReference>
<dbReference type="SMART" id="SM00220">
    <property type="entry name" value="S_TKc"/>
    <property type="match status" value="1"/>
</dbReference>
<dbReference type="PANTHER" id="PTHR43289">
    <property type="entry name" value="MITOGEN-ACTIVATED PROTEIN KINASE KINASE KINASE 20-RELATED"/>
    <property type="match status" value="1"/>
</dbReference>
<dbReference type="AlphaFoldDB" id="A0A934M8W3"/>
<evidence type="ECO:0000256" key="2">
    <source>
        <dbReference type="ARBA" id="ARBA00022527"/>
    </source>
</evidence>
<evidence type="ECO:0000256" key="7">
    <source>
        <dbReference type="PROSITE-ProRule" id="PRU10141"/>
    </source>
</evidence>
<sequence>MRARRPPSVPPQIDGYEYRRVIGSGGFADVFLYQEHRPRRLVAIKVLLPQWSDDATKHAFSAEADLMASVSGHPSIVTIFDSDVTVDGRLYLAMEYCPRPNLSSRYKQERLSLAEALRIGVQISGAVETAHRLGIVHRDIKPANILVTAYGHPALTDFGISATIEQSESGADGMSVPWSPPENLAAVPRSGVTSDVWSLAATVYTLLAGRSPFEVPGGTNTQSALVDRITHDPLPPIGRGDVPGSLERVLAVAMAKHPGMRYPTVLELGRALQQVQTELSLATTAIDIIEDPATAGSEVVALPARPDDVDGGTRMRLATDRVHPAYGVTHSSEPARPAALARLVDGVSTSQDVGSDSASTSYGSLHGVPYVPTATTSSPTTSTDAPATGSGARSIGYGVPAGAAAHPEVITDRPRGRRRGATALAVVAVVLGGLGGALLLDALIGGGVPDADVPTPAGLEGAASGSVAVFTWSNPDAQDGDFYAYRPVDASGDGGESTPFRQTSALTASISTSGRDGAPCIEVTVVRDGRTSEVPARECLG</sequence>
<name>A0A934M8W3_9MICO</name>